<feature type="chain" id="PRO_5011548583" description="Aminopeptidase N" evidence="12">
    <location>
        <begin position="18"/>
        <end position="681"/>
    </location>
</feature>
<evidence type="ECO:0000256" key="4">
    <source>
        <dbReference type="ARBA" id="ARBA00012564"/>
    </source>
</evidence>
<dbReference type="GO" id="GO:0008270">
    <property type="term" value="F:zinc ion binding"/>
    <property type="evidence" value="ECO:0007669"/>
    <property type="project" value="InterPro"/>
</dbReference>
<proteinExistence type="inferred from homology"/>
<keyword evidence="16" id="KW-1185">Reference proteome</keyword>
<sequence>MKRIFLFLCFCVNFLVAQQTDYVDFKTAKAKISINPIEKQVEGRIQYQFEILKDIDSIYLDAQNIALSSLQLSEVRPHIHTEYFEIQYLNNSKQIIVYNNFKKEQNFELILNYETSPKKALYFIDWENENGDFENLNHQRGQVWTQGQGKYTSNWLPSIDDMNEKIEFDLSITFDKDYEVIANGNLTAKQLNDSTATWHYDMQQPMPSYLVALAIGKYNKKVEYSKSGVPLEMYYYPEDALKFEPTYRYTKEIFDFLEEEIGFPYPWQNYKMVPVKDFLYAGMENTSLNMYSDAFVVDSIAFVDKNFVNINAHELAHQWFGDLVTATSGTHHWLQEGFATYYALLAEKDIFGEDYYYWQLYEYAEELLAQDKAGQSTALLDPKSSSTTFYKKGCWVLHMLREKVGDEAFKIAIKNYLEKHQFKNVETNDFISEVEKSSGEDLSEFVEKWLESSELYFEDLKSYFFAHKTTVHTAHGTKEDTSLSQDYYPLDCENHPEICKVYMINSNDSFRNARIVAQVKDRISESTFAIKDIKVRQAIAQNLTDIPSELKGYYESLLSDKSYITIETALFNLWNNFPEDRTKYLNQTKSVIGFNDKNVRILWLTLALITEDYEADNKSKYFQELTDYTSSQYGFEVRQNAFQYLHQIQACNNSCKENLKQATSHHNWRFKQFAKSLLERN</sequence>
<dbReference type="GO" id="GO:0005737">
    <property type="term" value="C:cytoplasm"/>
    <property type="evidence" value="ECO:0007669"/>
    <property type="project" value="TreeGrafter"/>
</dbReference>
<keyword evidence="8" id="KW-0479">Metal-binding</keyword>
<dbReference type="Gene3D" id="1.10.390.10">
    <property type="entry name" value="Neutral Protease Domain 2"/>
    <property type="match status" value="1"/>
</dbReference>
<feature type="domain" description="Peptidase M1 membrane alanine aminopeptidase" evidence="13">
    <location>
        <begin position="249"/>
        <end position="449"/>
    </location>
</feature>
<evidence type="ECO:0000256" key="7">
    <source>
        <dbReference type="ARBA" id="ARBA00022670"/>
    </source>
</evidence>
<evidence type="ECO:0000256" key="8">
    <source>
        <dbReference type="ARBA" id="ARBA00022723"/>
    </source>
</evidence>
<organism evidence="15 16">
    <name type="scientific">Hyunsoonleella jejuensis</name>
    <dbReference type="NCBI Taxonomy" id="419940"/>
    <lineage>
        <taxon>Bacteria</taxon>
        <taxon>Pseudomonadati</taxon>
        <taxon>Bacteroidota</taxon>
        <taxon>Flavobacteriia</taxon>
        <taxon>Flavobacteriales</taxon>
        <taxon>Flavobacteriaceae</taxon>
    </lineage>
</organism>
<dbReference type="InterPro" id="IPR014782">
    <property type="entry name" value="Peptidase_M1_dom"/>
</dbReference>
<comment type="catalytic activity">
    <reaction evidence="1">
        <text>Release of an N-terminal amino acid, Xaa-|-Yaa- from a peptide, amide or arylamide. Xaa is preferably Ala, but may be most amino acids including Pro (slow action). When a terminal hydrophobic residue is followed by a prolyl residue, the two may be released as an intact Xaa-Pro dipeptide.</text>
        <dbReference type="EC" id="3.4.11.2"/>
    </reaction>
</comment>
<dbReference type="Proteomes" id="UP000198999">
    <property type="component" value="Unassembled WGS sequence"/>
</dbReference>
<comment type="similarity">
    <text evidence="3">Belongs to the peptidase M1 family.</text>
</comment>
<dbReference type="InterPro" id="IPR042097">
    <property type="entry name" value="Aminopeptidase_N-like_N_sf"/>
</dbReference>
<feature type="domain" description="Aminopeptidase N-like N-terminal" evidence="14">
    <location>
        <begin position="31"/>
        <end position="210"/>
    </location>
</feature>
<evidence type="ECO:0000313" key="16">
    <source>
        <dbReference type="Proteomes" id="UP000198999"/>
    </source>
</evidence>
<dbReference type="Gene3D" id="2.60.40.1730">
    <property type="entry name" value="tricorn interacting facor f3 domain"/>
    <property type="match status" value="1"/>
</dbReference>
<dbReference type="OrthoDB" id="100605at2"/>
<dbReference type="GO" id="GO:0016020">
    <property type="term" value="C:membrane"/>
    <property type="evidence" value="ECO:0007669"/>
    <property type="project" value="TreeGrafter"/>
</dbReference>
<keyword evidence="6 15" id="KW-0031">Aminopeptidase</keyword>
<dbReference type="Pfam" id="PF17900">
    <property type="entry name" value="Peptidase_M1_N"/>
    <property type="match status" value="1"/>
</dbReference>
<dbReference type="GO" id="GO:0006508">
    <property type="term" value="P:proteolysis"/>
    <property type="evidence" value="ECO:0007669"/>
    <property type="project" value="UniProtKB-KW"/>
</dbReference>
<dbReference type="CDD" id="cd09603">
    <property type="entry name" value="M1_APN_like"/>
    <property type="match status" value="1"/>
</dbReference>
<keyword evidence="11" id="KW-0482">Metalloprotease</keyword>
<dbReference type="GO" id="GO:0042277">
    <property type="term" value="F:peptide binding"/>
    <property type="evidence" value="ECO:0007669"/>
    <property type="project" value="TreeGrafter"/>
</dbReference>
<dbReference type="InterPro" id="IPR001930">
    <property type="entry name" value="Peptidase_M1"/>
</dbReference>
<dbReference type="GO" id="GO:0043171">
    <property type="term" value="P:peptide catabolic process"/>
    <property type="evidence" value="ECO:0007669"/>
    <property type="project" value="TreeGrafter"/>
</dbReference>
<dbReference type="PANTHER" id="PTHR11533:SF174">
    <property type="entry name" value="PUROMYCIN-SENSITIVE AMINOPEPTIDASE-RELATED"/>
    <property type="match status" value="1"/>
</dbReference>
<evidence type="ECO:0000313" key="15">
    <source>
        <dbReference type="EMBL" id="SEQ42897.1"/>
    </source>
</evidence>
<dbReference type="InterPro" id="IPR050344">
    <property type="entry name" value="Peptidase_M1_aminopeptidases"/>
</dbReference>
<comment type="cofactor">
    <cofactor evidence="2">
        <name>Zn(2+)</name>
        <dbReference type="ChEBI" id="CHEBI:29105"/>
    </cofactor>
</comment>
<dbReference type="InterPro" id="IPR027268">
    <property type="entry name" value="Peptidase_M4/M1_CTD_sf"/>
</dbReference>
<dbReference type="GO" id="GO:0070006">
    <property type="term" value="F:metalloaminopeptidase activity"/>
    <property type="evidence" value="ECO:0007669"/>
    <property type="project" value="TreeGrafter"/>
</dbReference>
<gene>
    <name evidence="15" type="ORF">SAMN05421824_1621</name>
</gene>
<dbReference type="EMBL" id="FOFN01000002">
    <property type="protein sequence ID" value="SEQ42897.1"/>
    <property type="molecule type" value="Genomic_DNA"/>
</dbReference>
<evidence type="ECO:0000256" key="3">
    <source>
        <dbReference type="ARBA" id="ARBA00010136"/>
    </source>
</evidence>
<dbReference type="GO" id="GO:0016285">
    <property type="term" value="F:alanyl aminopeptidase activity"/>
    <property type="evidence" value="ECO:0007669"/>
    <property type="project" value="UniProtKB-EC"/>
</dbReference>
<dbReference type="PANTHER" id="PTHR11533">
    <property type="entry name" value="PROTEASE M1 ZINC METALLOPROTEASE"/>
    <property type="match status" value="1"/>
</dbReference>
<evidence type="ECO:0000256" key="11">
    <source>
        <dbReference type="ARBA" id="ARBA00023049"/>
    </source>
</evidence>
<dbReference type="AlphaFoldDB" id="A0A1H9FYE0"/>
<dbReference type="Pfam" id="PF01433">
    <property type="entry name" value="Peptidase_M1"/>
    <property type="match status" value="1"/>
</dbReference>
<feature type="signal peptide" evidence="12">
    <location>
        <begin position="1"/>
        <end position="17"/>
    </location>
</feature>
<evidence type="ECO:0000256" key="6">
    <source>
        <dbReference type="ARBA" id="ARBA00022438"/>
    </source>
</evidence>
<dbReference type="STRING" id="419940.SAMN05421824_1621"/>
<evidence type="ECO:0000256" key="1">
    <source>
        <dbReference type="ARBA" id="ARBA00000098"/>
    </source>
</evidence>
<dbReference type="GO" id="GO:0005615">
    <property type="term" value="C:extracellular space"/>
    <property type="evidence" value="ECO:0007669"/>
    <property type="project" value="TreeGrafter"/>
</dbReference>
<evidence type="ECO:0000256" key="9">
    <source>
        <dbReference type="ARBA" id="ARBA00022801"/>
    </source>
</evidence>
<dbReference type="SUPFAM" id="SSF63737">
    <property type="entry name" value="Leukotriene A4 hydrolase N-terminal domain"/>
    <property type="match status" value="1"/>
</dbReference>
<name>A0A1H9FYE0_9FLAO</name>
<dbReference type="InterPro" id="IPR045357">
    <property type="entry name" value="Aminopeptidase_N-like_N"/>
</dbReference>
<evidence type="ECO:0000256" key="5">
    <source>
        <dbReference type="ARBA" id="ARBA00015611"/>
    </source>
</evidence>
<dbReference type="PRINTS" id="PR00756">
    <property type="entry name" value="ALADIPTASE"/>
</dbReference>
<evidence type="ECO:0000259" key="14">
    <source>
        <dbReference type="Pfam" id="PF17900"/>
    </source>
</evidence>
<keyword evidence="7" id="KW-0645">Protease</keyword>
<reference evidence="15 16" key="1">
    <citation type="submission" date="2016-10" db="EMBL/GenBank/DDBJ databases">
        <authorList>
            <person name="de Groot N.N."/>
        </authorList>
    </citation>
    <scope>NUCLEOTIDE SEQUENCE [LARGE SCALE GENOMIC DNA]</scope>
    <source>
        <strain evidence="15 16">DSM 21035</strain>
    </source>
</reference>
<keyword evidence="12" id="KW-0732">Signal</keyword>
<evidence type="ECO:0000259" key="13">
    <source>
        <dbReference type="Pfam" id="PF01433"/>
    </source>
</evidence>
<accession>A0A1H9FYE0</accession>
<protein>
    <recommendedName>
        <fullName evidence="5">Aminopeptidase N</fullName>
        <ecNumber evidence="4">3.4.11.2</ecNumber>
    </recommendedName>
</protein>
<evidence type="ECO:0000256" key="12">
    <source>
        <dbReference type="SAM" id="SignalP"/>
    </source>
</evidence>
<evidence type="ECO:0000256" key="2">
    <source>
        <dbReference type="ARBA" id="ARBA00001947"/>
    </source>
</evidence>
<dbReference type="SUPFAM" id="SSF55486">
    <property type="entry name" value="Metalloproteases ('zincins'), catalytic domain"/>
    <property type="match status" value="1"/>
</dbReference>
<evidence type="ECO:0000256" key="10">
    <source>
        <dbReference type="ARBA" id="ARBA00022833"/>
    </source>
</evidence>
<keyword evidence="10" id="KW-0862">Zinc</keyword>
<dbReference type="RefSeq" id="WP_092578324.1">
    <property type="nucleotide sequence ID" value="NZ_FOFN01000002.1"/>
</dbReference>
<keyword evidence="9" id="KW-0378">Hydrolase</keyword>
<dbReference type="EC" id="3.4.11.2" evidence="4"/>